<dbReference type="InterPro" id="IPR002930">
    <property type="entry name" value="GCV_H"/>
</dbReference>
<dbReference type="OrthoDB" id="9796712at2"/>
<dbReference type="GO" id="GO:0005829">
    <property type="term" value="C:cytosol"/>
    <property type="evidence" value="ECO:0007669"/>
    <property type="project" value="TreeGrafter"/>
</dbReference>
<feature type="domain" description="Lipoyl-binding" evidence="5">
    <location>
        <begin position="31"/>
        <end position="113"/>
    </location>
</feature>
<evidence type="ECO:0000256" key="4">
    <source>
        <dbReference type="PIRSR" id="PIRSR617453-50"/>
    </source>
</evidence>
<dbReference type="Pfam" id="PF01597">
    <property type="entry name" value="GCV_H"/>
    <property type="match status" value="1"/>
</dbReference>
<dbReference type="InterPro" id="IPR000089">
    <property type="entry name" value="Biotin_lipoyl"/>
</dbReference>
<dbReference type="InterPro" id="IPR003016">
    <property type="entry name" value="2-oxoA_DH_lipoyl-BS"/>
</dbReference>
<comment type="cofactor">
    <cofactor evidence="3">
        <name>(R)-lipoate</name>
        <dbReference type="ChEBI" id="CHEBI:83088"/>
    </cofactor>
    <text evidence="3">Binds 1 lipoyl cofactor covalently.</text>
</comment>
<comment type="caution">
    <text evidence="6">The sequence shown here is derived from an EMBL/GenBank/DDBJ whole genome shotgun (WGS) entry which is preliminary data.</text>
</comment>
<dbReference type="GO" id="GO:0005960">
    <property type="term" value="C:glycine cleavage complex"/>
    <property type="evidence" value="ECO:0007669"/>
    <property type="project" value="InterPro"/>
</dbReference>
<reference evidence="6 7" key="1">
    <citation type="submission" date="2019-07" db="EMBL/GenBank/DDBJ databases">
        <title>Whole genome shotgun sequence of Pseudonocardia sulfidoxydans NBRC 16205.</title>
        <authorList>
            <person name="Hosoyama A."/>
            <person name="Uohara A."/>
            <person name="Ohji S."/>
            <person name="Ichikawa N."/>
        </authorList>
    </citation>
    <scope>NUCLEOTIDE SEQUENCE [LARGE SCALE GENOMIC DNA]</scope>
    <source>
        <strain evidence="6 7">NBRC 16205</strain>
    </source>
</reference>
<dbReference type="CDD" id="cd06848">
    <property type="entry name" value="GCS_H"/>
    <property type="match status" value="1"/>
</dbReference>
<accession>A0A511DDA9</accession>
<dbReference type="InterPro" id="IPR017453">
    <property type="entry name" value="GCV_H_sub"/>
</dbReference>
<dbReference type="EMBL" id="BJVJ01000008">
    <property type="protein sequence ID" value="GEL22353.1"/>
    <property type="molecule type" value="Genomic_DNA"/>
</dbReference>
<evidence type="ECO:0000313" key="6">
    <source>
        <dbReference type="EMBL" id="GEL22353.1"/>
    </source>
</evidence>
<proteinExistence type="inferred from homology"/>
<sequence length="132" mass="13465">MTSPDIIPENLSYTSDHEWIAVEPGATASGEVRVGLSSIATDALGEIVFVDLPAVGTALTAGDACGEIESTKSVSELVSPATGTVASVNPALEDNPALVGEDPYGEGWLFTVEVASLGKVLDAAAYRAENEG</sequence>
<comment type="function">
    <text evidence="3">The glycine cleavage system catalyzes the degradation of glycine. The H protein shuttles the methylamine group of glycine from the P protein to the T protein.</text>
</comment>
<dbReference type="PROSITE" id="PS00189">
    <property type="entry name" value="LIPOYL"/>
    <property type="match status" value="1"/>
</dbReference>
<dbReference type="Gene3D" id="2.40.50.100">
    <property type="match status" value="1"/>
</dbReference>
<dbReference type="SUPFAM" id="SSF51230">
    <property type="entry name" value="Single hybrid motif"/>
    <property type="match status" value="1"/>
</dbReference>
<keyword evidence="7" id="KW-1185">Reference proteome</keyword>
<comment type="similarity">
    <text evidence="1 3">Belongs to the GcvH family.</text>
</comment>
<dbReference type="InterPro" id="IPR033753">
    <property type="entry name" value="GCV_H/Fam206"/>
</dbReference>
<gene>
    <name evidence="3 6" type="primary">gcvH</name>
    <name evidence="6" type="ORF">PSU4_13070</name>
</gene>
<dbReference type="NCBIfam" id="TIGR00527">
    <property type="entry name" value="gcvH"/>
    <property type="match status" value="1"/>
</dbReference>
<dbReference type="RefSeq" id="WP_147103457.1">
    <property type="nucleotide sequence ID" value="NZ_BJVJ01000008.1"/>
</dbReference>
<comment type="subunit">
    <text evidence="3">The glycine cleavage system is composed of four proteins: P, T, L and H.</text>
</comment>
<dbReference type="HAMAP" id="MF_00272">
    <property type="entry name" value="GcvH"/>
    <property type="match status" value="1"/>
</dbReference>
<dbReference type="NCBIfam" id="NF002270">
    <property type="entry name" value="PRK01202.1"/>
    <property type="match status" value="1"/>
</dbReference>
<evidence type="ECO:0000313" key="7">
    <source>
        <dbReference type="Proteomes" id="UP000321685"/>
    </source>
</evidence>
<dbReference type="PROSITE" id="PS50968">
    <property type="entry name" value="BIOTINYL_LIPOYL"/>
    <property type="match status" value="1"/>
</dbReference>
<name>A0A511DDA9_9PSEU</name>
<organism evidence="6 7">
    <name type="scientific">Pseudonocardia sulfidoxydans NBRC 16205</name>
    <dbReference type="NCBI Taxonomy" id="1223511"/>
    <lineage>
        <taxon>Bacteria</taxon>
        <taxon>Bacillati</taxon>
        <taxon>Actinomycetota</taxon>
        <taxon>Actinomycetes</taxon>
        <taxon>Pseudonocardiales</taxon>
        <taxon>Pseudonocardiaceae</taxon>
        <taxon>Pseudonocardia</taxon>
    </lineage>
</organism>
<dbReference type="AlphaFoldDB" id="A0A511DDA9"/>
<keyword evidence="2 3" id="KW-0450">Lipoyl</keyword>
<evidence type="ECO:0000256" key="3">
    <source>
        <dbReference type="HAMAP-Rule" id="MF_00272"/>
    </source>
</evidence>
<dbReference type="InterPro" id="IPR011053">
    <property type="entry name" value="Single_hybrid_motif"/>
</dbReference>
<dbReference type="GO" id="GO:0009249">
    <property type="term" value="P:protein lipoylation"/>
    <property type="evidence" value="ECO:0007669"/>
    <property type="project" value="TreeGrafter"/>
</dbReference>
<feature type="modified residue" description="N6-lipoyllysine" evidence="3 4">
    <location>
        <position position="72"/>
    </location>
</feature>
<evidence type="ECO:0000259" key="5">
    <source>
        <dbReference type="PROSITE" id="PS50968"/>
    </source>
</evidence>
<evidence type="ECO:0000256" key="1">
    <source>
        <dbReference type="ARBA" id="ARBA00009249"/>
    </source>
</evidence>
<dbReference type="GO" id="GO:0019464">
    <property type="term" value="P:glycine decarboxylation via glycine cleavage system"/>
    <property type="evidence" value="ECO:0007669"/>
    <property type="project" value="UniProtKB-UniRule"/>
</dbReference>
<evidence type="ECO:0000256" key="2">
    <source>
        <dbReference type="ARBA" id="ARBA00022823"/>
    </source>
</evidence>
<dbReference type="PANTHER" id="PTHR11715:SF3">
    <property type="entry name" value="GLYCINE CLEAVAGE SYSTEM H PROTEIN-RELATED"/>
    <property type="match status" value="1"/>
</dbReference>
<dbReference type="PANTHER" id="PTHR11715">
    <property type="entry name" value="GLYCINE CLEAVAGE SYSTEM H PROTEIN"/>
    <property type="match status" value="1"/>
</dbReference>
<dbReference type="Proteomes" id="UP000321685">
    <property type="component" value="Unassembled WGS sequence"/>
</dbReference>
<protein>
    <recommendedName>
        <fullName evidence="3">Glycine cleavage system H protein</fullName>
    </recommendedName>
</protein>